<keyword evidence="4" id="KW-1185">Reference proteome</keyword>
<feature type="transmembrane region" description="Helical" evidence="1">
    <location>
        <begin position="38"/>
        <end position="59"/>
    </location>
</feature>
<keyword evidence="3" id="KW-0418">Kinase</keyword>
<feature type="transmembrane region" description="Helical" evidence="1">
    <location>
        <begin position="79"/>
        <end position="100"/>
    </location>
</feature>
<evidence type="ECO:0000313" key="3">
    <source>
        <dbReference type="EMBL" id="SFC14158.1"/>
    </source>
</evidence>
<dbReference type="STRING" id="927664.SAMN05421780_10364"/>
<dbReference type="GO" id="GO:0000155">
    <property type="term" value="F:phosphorelay sensor kinase activity"/>
    <property type="evidence" value="ECO:0007669"/>
    <property type="project" value="InterPro"/>
</dbReference>
<sequence>MSIDIEFIAKHVTFNLLVAFSCWLAQTYLLHRRLHSNILTGILAVGVGIILFFLYDYALQDLVNVVIQSGEISLWQRELIILFRGLLSSGFTYFILYYLYILEEKQRHVLEIAELKQAQLEANISSLKEQLSPHFLFNTLNTLSILTKEKEVKNYVLELSNVYRYVLKYKEKDVATIEQEIEFIRSYFYIIKARFHDAIQINISIDKDLLKTKILPFSLQLLVENSIKHNIASSQRQLHIYIFNEENKYLVIENNFQPKKSLHASTGIGLDNIMKRYQFFFKKEIEIIKKSDKFIVKLPII</sequence>
<evidence type="ECO:0000313" key="4">
    <source>
        <dbReference type="Proteomes" id="UP000199514"/>
    </source>
</evidence>
<dbReference type="Pfam" id="PF06580">
    <property type="entry name" value="His_kinase"/>
    <property type="match status" value="1"/>
</dbReference>
<accession>A0A1I1GWE6</accession>
<dbReference type="InterPro" id="IPR010559">
    <property type="entry name" value="Sig_transdc_His_kin_internal"/>
</dbReference>
<feature type="transmembrane region" description="Helical" evidence="1">
    <location>
        <begin position="12"/>
        <end position="31"/>
    </location>
</feature>
<reference evidence="3 4" key="1">
    <citation type="submission" date="2016-10" db="EMBL/GenBank/DDBJ databases">
        <authorList>
            <person name="de Groot N.N."/>
        </authorList>
    </citation>
    <scope>NUCLEOTIDE SEQUENCE [LARGE SCALE GENOMIC DNA]</scope>
    <source>
        <strain evidence="3 4">DSM 6793</strain>
    </source>
</reference>
<dbReference type="AlphaFoldDB" id="A0A1I1GWE6"/>
<gene>
    <name evidence="3" type="ORF">SAMN05421780_10364</name>
</gene>
<dbReference type="PANTHER" id="PTHR34220">
    <property type="entry name" value="SENSOR HISTIDINE KINASE YPDA"/>
    <property type="match status" value="1"/>
</dbReference>
<evidence type="ECO:0000256" key="1">
    <source>
        <dbReference type="SAM" id="Phobius"/>
    </source>
</evidence>
<feature type="domain" description="Signal transduction histidine kinase internal region" evidence="2">
    <location>
        <begin position="122"/>
        <end position="198"/>
    </location>
</feature>
<keyword evidence="3" id="KW-0808">Transferase</keyword>
<keyword evidence="1" id="KW-0812">Transmembrane</keyword>
<proteinExistence type="predicted"/>
<name>A0A1I1GWE6_9BACT</name>
<dbReference type="GO" id="GO:0016020">
    <property type="term" value="C:membrane"/>
    <property type="evidence" value="ECO:0007669"/>
    <property type="project" value="InterPro"/>
</dbReference>
<dbReference type="EMBL" id="FOLE01000003">
    <property type="protein sequence ID" value="SFC14158.1"/>
    <property type="molecule type" value="Genomic_DNA"/>
</dbReference>
<protein>
    <submittedName>
        <fullName evidence="3">Histidine kinase</fullName>
    </submittedName>
</protein>
<keyword evidence="1" id="KW-1133">Transmembrane helix</keyword>
<keyword evidence="1" id="KW-0472">Membrane</keyword>
<dbReference type="Proteomes" id="UP000199514">
    <property type="component" value="Unassembled WGS sequence"/>
</dbReference>
<organism evidence="3 4">
    <name type="scientific">Flexibacter flexilis DSM 6793</name>
    <dbReference type="NCBI Taxonomy" id="927664"/>
    <lineage>
        <taxon>Bacteria</taxon>
        <taxon>Pseudomonadati</taxon>
        <taxon>Bacteroidota</taxon>
        <taxon>Cytophagia</taxon>
        <taxon>Cytophagales</taxon>
        <taxon>Flexibacteraceae</taxon>
        <taxon>Flexibacter</taxon>
    </lineage>
</organism>
<dbReference type="PANTHER" id="PTHR34220:SF7">
    <property type="entry name" value="SENSOR HISTIDINE KINASE YPDA"/>
    <property type="match status" value="1"/>
</dbReference>
<evidence type="ECO:0000259" key="2">
    <source>
        <dbReference type="Pfam" id="PF06580"/>
    </source>
</evidence>
<dbReference type="InterPro" id="IPR050640">
    <property type="entry name" value="Bact_2-comp_sensor_kinase"/>
</dbReference>